<evidence type="ECO:0000256" key="4">
    <source>
        <dbReference type="ARBA" id="ARBA00022859"/>
    </source>
</evidence>
<protein>
    <submittedName>
        <fullName evidence="6">Interferon-induced protein with tetratricopeptide repeats 1-like</fullName>
    </submittedName>
    <submittedName>
        <fullName evidence="8">Interferon-induced protein with tetratricopeptide repeats 15</fullName>
    </submittedName>
</protein>
<dbReference type="GO" id="GO:0045087">
    <property type="term" value="P:innate immune response"/>
    <property type="evidence" value="ECO:0007669"/>
    <property type="project" value="UniProtKB-KW"/>
</dbReference>
<dbReference type="PANTHER" id="PTHR10271">
    <property type="entry name" value="INTERFERON-INDUCED PROTEIN WITH TETRATRICOPEPTIDE REPEATS"/>
    <property type="match status" value="1"/>
</dbReference>
<comment type="similarity">
    <text evidence="5">Belongs to the IFIT family.</text>
</comment>
<evidence type="ECO:0000256" key="5">
    <source>
        <dbReference type="ARBA" id="ARBA00038336"/>
    </source>
</evidence>
<dbReference type="RefSeq" id="XP_015826756.1">
    <property type="nucleotide sequence ID" value="XM_015971270.1"/>
</dbReference>
<dbReference type="GeneID" id="107393100"/>
<organism evidence="7">
    <name type="scientific">Nothobranchius furzeri</name>
    <name type="common">Turquoise killifish</name>
    <dbReference type="NCBI Taxonomy" id="105023"/>
    <lineage>
        <taxon>Eukaryota</taxon>
        <taxon>Metazoa</taxon>
        <taxon>Chordata</taxon>
        <taxon>Craniata</taxon>
        <taxon>Vertebrata</taxon>
        <taxon>Euteleostomi</taxon>
        <taxon>Actinopterygii</taxon>
        <taxon>Neopterygii</taxon>
        <taxon>Teleostei</taxon>
        <taxon>Neoteleostei</taxon>
        <taxon>Acanthomorphata</taxon>
        <taxon>Ovalentaria</taxon>
        <taxon>Atherinomorphae</taxon>
        <taxon>Cyprinodontiformes</taxon>
        <taxon>Nothobranchiidae</taxon>
        <taxon>Nothobranchius</taxon>
    </lineage>
</organism>
<keyword evidence="1" id="KW-0399">Innate immunity</keyword>
<dbReference type="FunFam" id="1.25.40.10:FF:000036">
    <property type="entry name" value="interferon-induced protein with tetratricopeptide repeats 5"/>
    <property type="match status" value="1"/>
</dbReference>
<dbReference type="PANTHER" id="PTHR10271:SF14">
    <property type="entry name" value="INTERFERON-INDUCED PROTEIN WITH TETRATRICOPEPTIDE REPEATS-RELATED"/>
    <property type="match status" value="1"/>
</dbReference>
<accession>A0A1A7ZBB0</accession>
<keyword evidence="9" id="KW-1185">Reference proteome</keyword>
<keyword evidence="3" id="KW-0802">TPR repeat</keyword>
<dbReference type="SUPFAM" id="SSF48452">
    <property type="entry name" value="TPR-like"/>
    <property type="match status" value="2"/>
</dbReference>
<evidence type="ECO:0000256" key="3">
    <source>
        <dbReference type="ARBA" id="ARBA00022803"/>
    </source>
</evidence>
<reference evidence="7" key="2">
    <citation type="submission" date="2016-05" db="EMBL/GenBank/DDBJ databases">
        <authorList>
            <person name="Lavstsen T."/>
            <person name="Jespersen J.S."/>
        </authorList>
    </citation>
    <scope>NUCLEOTIDE SEQUENCE</scope>
    <source>
        <tissue evidence="7">Brain</tissue>
    </source>
</reference>
<dbReference type="GO" id="GO:0051607">
    <property type="term" value="P:defense response to virus"/>
    <property type="evidence" value="ECO:0007669"/>
    <property type="project" value="TreeGrafter"/>
</dbReference>
<gene>
    <name evidence="7" type="primary">Nfu_g_1_002654</name>
    <name evidence="8" type="synonym">LOC107393100</name>
    <name evidence="6" type="ORF">G4P62_016101</name>
</gene>
<dbReference type="Proteomes" id="UP000822369">
    <property type="component" value="Chromosome 17"/>
</dbReference>
<evidence type="ECO:0000313" key="8">
    <source>
        <dbReference type="Ensembl" id="ENSNFUP00015050721.1"/>
    </source>
</evidence>
<evidence type="ECO:0000256" key="2">
    <source>
        <dbReference type="ARBA" id="ARBA00022737"/>
    </source>
</evidence>
<reference evidence="8" key="1">
    <citation type="submission" date="2014-08" db="EMBL/GenBank/DDBJ databases">
        <authorList>
            <person name="Senf B."/>
            <person name="Petzold A."/>
            <person name="Downie B.R."/>
            <person name="Koch P."/>
            <person name="Platzer M."/>
        </authorList>
    </citation>
    <scope>NUCLEOTIDE SEQUENCE [LARGE SCALE GENOMIC DNA]</scope>
    <source>
        <strain evidence="8">GRZ</strain>
    </source>
</reference>
<dbReference type="OrthoDB" id="10043504at2759"/>
<keyword evidence="4" id="KW-0391">Immunity</keyword>
<dbReference type="EMBL" id="JAAVVJ010000017">
    <property type="protein sequence ID" value="KAF7202924.1"/>
    <property type="molecule type" value="Genomic_DNA"/>
</dbReference>
<dbReference type="OMA" id="AAICYKR"/>
<evidence type="ECO:0000313" key="7">
    <source>
        <dbReference type="EMBL" id="SBP39395.1"/>
    </source>
</evidence>
<evidence type="ECO:0000256" key="1">
    <source>
        <dbReference type="ARBA" id="ARBA00022588"/>
    </source>
</evidence>
<reference evidence="8" key="5">
    <citation type="submission" date="2025-05" db="UniProtKB">
        <authorList>
            <consortium name="Ensembl"/>
        </authorList>
    </citation>
    <scope>IDENTIFICATION</scope>
</reference>
<dbReference type="InterPro" id="IPR011990">
    <property type="entry name" value="TPR-like_helical_dom_sf"/>
</dbReference>
<reference evidence="6" key="4">
    <citation type="submission" date="2020-03" db="EMBL/GenBank/DDBJ databases">
        <title>Intra-Species Differences in Population Size shape Life History and Genome Evolution.</title>
        <authorList>
            <person name="Willemsen D."/>
            <person name="Cui R."/>
            <person name="Valenzano D.R."/>
        </authorList>
    </citation>
    <scope>NUCLEOTIDE SEQUENCE</scope>
    <source>
        <strain evidence="6">GRZ</strain>
        <tissue evidence="6">Whole</tissue>
    </source>
</reference>
<evidence type="ECO:0000313" key="6">
    <source>
        <dbReference type="EMBL" id="KAF7202924.1"/>
    </source>
</evidence>
<dbReference type="KEGG" id="nfu:107393100"/>
<dbReference type="Proteomes" id="UP000694548">
    <property type="component" value="Chromosome sgr17"/>
</dbReference>
<dbReference type="Bgee" id="ENSNFUG00015023798">
    <property type="expression patterns" value="Expressed in liver"/>
</dbReference>
<dbReference type="Ensembl" id="ENSNFUT00015052898.1">
    <property type="protein sequence ID" value="ENSNFUP00015050721.1"/>
    <property type="gene ID" value="ENSNFUG00015023798.1"/>
</dbReference>
<proteinExistence type="inferred from homology"/>
<evidence type="ECO:0000313" key="9">
    <source>
        <dbReference type="Proteomes" id="UP000694548"/>
    </source>
</evidence>
<reference evidence="7" key="3">
    <citation type="submission" date="2016-06" db="EMBL/GenBank/DDBJ databases">
        <title>The genome of a short-lived fish provides insights into sex chromosome evolution and the genetic control of aging.</title>
        <authorList>
            <person name="Reichwald K."/>
            <person name="Felder M."/>
            <person name="Petzold A."/>
            <person name="Koch P."/>
            <person name="Groth M."/>
            <person name="Platzer M."/>
        </authorList>
    </citation>
    <scope>NUCLEOTIDE SEQUENCE</scope>
    <source>
        <tissue evidence="7">Brain</tissue>
    </source>
</reference>
<dbReference type="AlphaFoldDB" id="A0A1A7ZBB0"/>
<keyword evidence="2" id="KW-0677">Repeat</keyword>
<sequence>MSSAQSQTGLWSKLEVLECHFTWDLAPSRSRLLRLRDELEDIGSEEGYCWLGHIYNLQGFVHCQLGFVKEALRFFCRAAEAFRQLRNTVSDEGPWLVVNYGNLAWLHHHLGEQAQSQGYLSKLEALMSEYPSPCLDEPHPEICAEKAWTLMKFSSSEKLLAADYFQRAIRMQPDMVEWQTSRVLALVNAFMHQRAHTDVDILEKMKIAKEHDPDNLYLAALYLEARAQKGAKVQDEAHKLARRVLAKPVSSYSGIKPLLRLYRIHVSMDEAIDLAEEALERHPGARYIKRCAAICYKRKVFSQSNSHLEPSRMHRAISLHREVIALYPHSSLQMQTSLANIHAKLNQRAEAEEMFQELLRTDLDAEGEQMVCSYYAKYLEFSQKEKHRSVKYYMTAAAVPHQSFYREDSIRRLEKIREENLPPTSREVHEFLLDLTD</sequence>
<dbReference type="GeneTree" id="ENSGT00950000182946"/>
<dbReference type="GO" id="GO:0005829">
    <property type="term" value="C:cytosol"/>
    <property type="evidence" value="ECO:0007669"/>
    <property type="project" value="TreeGrafter"/>
</dbReference>
<dbReference type="Gene3D" id="1.25.40.10">
    <property type="entry name" value="Tetratricopeptide repeat domain"/>
    <property type="match status" value="3"/>
</dbReference>
<dbReference type="EMBL" id="HADY01000910">
    <property type="protein sequence ID" value="SBP39395.1"/>
    <property type="molecule type" value="Transcribed_RNA"/>
</dbReference>
<name>A0A1A7ZBB0_NOTFU</name>